<keyword evidence="4" id="KW-1185">Reference proteome</keyword>
<feature type="region of interest" description="Disordered" evidence="1">
    <location>
        <begin position="188"/>
        <end position="223"/>
    </location>
</feature>
<feature type="compositionally biased region" description="Low complexity" evidence="1">
    <location>
        <begin position="203"/>
        <end position="215"/>
    </location>
</feature>
<keyword evidence="2" id="KW-0472">Membrane</keyword>
<evidence type="ECO:0000313" key="3">
    <source>
        <dbReference type="EMBL" id="MFE4107287.1"/>
    </source>
</evidence>
<comment type="caution">
    <text evidence="3">The sequence shown here is derived from an EMBL/GenBank/DDBJ whole genome shotgun (WGS) entry which is preliminary data.</text>
</comment>
<sequence>MTQRDSLNTPTLEIPSPAVELAEMDASNLVDAYADDLMGDLFGDVDRILAGETELSNDEAEPEPQADTAFTYAHESLSGAIVPLGAGLKLATPTLDLSTLVAPSTATPATATSRRWFGRSFDRFFLGAACMSLVFTLLLWLVDSQYRTRQEVAIAPEPAPTAAELQAEADRQYLEYLERSLQVLDQQSGEAVATAPAQPPSLPTLALSPTSGAPGTLPPLPGSLAASPRPSVVERVYVPVYQPPQALAPAVTPVAPTPAPTAPAAPAAPTRLPQPSPTAAAPVVTHLLVGILELGDRSAALFEIDGAPQRVYIGQPIGSSGWTLVSVANQEAVIRRNGDVRSVIVGQKF</sequence>
<evidence type="ECO:0000256" key="2">
    <source>
        <dbReference type="SAM" id="Phobius"/>
    </source>
</evidence>
<proteinExistence type="predicted"/>
<feature type="transmembrane region" description="Helical" evidence="2">
    <location>
        <begin position="124"/>
        <end position="142"/>
    </location>
</feature>
<reference evidence="3 4" key="1">
    <citation type="submission" date="2024-10" db="EMBL/GenBank/DDBJ databases">
        <authorList>
            <person name="Ratan Roy A."/>
            <person name="Morales Sandoval P.H."/>
            <person name="De Los Santos Villalobos S."/>
            <person name="Chakraborty S."/>
            <person name="Mukherjee J."/>
        </authorList>
    </citation>
    <scope>NUCLEOTIDE SEQUENCE [LARGE SCALE GENOMIC DNA]</scope>
    <source>
        <strain evidence="3 4">S1</strain>
    </source>
</reference>
<name>A0ABW6II00_9CYAN</name>
<evidence type="ECO:0000313" key="4">
    <source>
        <dbReference type="Proteomes" id="UP001600165"/>
    </source>
</evidence>
<feature type="region of interest" description="Disordered" evidence="1">
    <location>
        <begin position="257"/>
        <end position="278"/>
    </location>
</feature>
<organism evidence="3 4">
    <name type="scientific">Almyronema epifaneia S1</name>
    <dbReference type="NCBI Taxonomy" id="2991925"/>
    <lineage>
        <taxon>Bacteria</taxon>
        <taxon>Bacillati</taxon>
        <taxon>Cyanobacteriota</taxon>
        <taxon>Cyanophyceae</taxon>
        <taxon>Nodosilineales</taxon>
        <taxon>Nodosilineaceae</taxon>
        <taxon>Almyronema</taxon>
        <taxon>Almyronema epifaneia</taxon>
    </lineage>
</organism>
<keyword evidence="2" id="KW-1133">Transmembrane helix</keyword>
<feature type="compositionally biased region" description="Low complexity" evidence="1">
    <location>
        <begin position="264"/>
        <end position="273"/>
    </location>
</feature>
<evidence type="ECO:0008006" key="5">
    <source>
        <dbReference type="Google" id="ProtNLM"/>
    </source>
</evidence>
<gene>
    <name evidence="3" type="ORF">ACFVKH_13415</name>
</gene>
<accession>A0ABW6II00</accession>
<protein>
    <recommendedName>
        <fullName evidence="5">Type II secretion system protein GspC N-terminal domain-containing protein</fullName>
    </recommendedName>
</protein>
<keyword evidence="2" id="KW-0812">Transmembrane</keyword>
<evidence type="ECO:0000256" key="1">
    <source>
        <dbReference type="SAM" id="MobiDB-lite"/>
    </source>
</evidence>
<dbReference type="Proteomes" id="UP001600165">
    <property type="component" value="Unassembled WGS sequence"/>
</dbReference>
<dbReference type="EMBL" id="JBHZOL010000085">
    <property type="protein sequence ID" value="MFE4107287.1"/>
    <property type="molecule type" value="Genomic_DNA"/>
</dbReference>
<dbReference type="RefSeq" id="WP_377965854.1">
    <property type="nucleotide sequence ID" value="NZ_JBHZOL010000085.1"/>
</dbReference>